<comment type="caution">
    <text evidence="1">The sequence shown here is derived from an EMBL/GenBank/DDBJ whole genome shotgun (WGS) entry which is preliminary data.</text>
</comment>
<sequence length="237" mass="27137">MPTPMLHKLDLDQLDEDPKDTFHPYNRLPLELRLKILTHYLEDEFQRTYRFSLRYLLRSGTRPAILRSVESSDRVYLQPVKGFKDDDLDSVASYLEPLRQSTLLRIIASRTCVEALQVVEAFPDTLEFRVLPRQWGDIRGSWSRLPLSSKGYPACTLRFNGTKNIMIFDDSFDDQAFVAEISGKSNVPVEGFLGIRNMGLAIGSLREWSPTEFMASRETGKWQCGTGTSYTGTSRQK</sequence>
<organism evidence="1 2">
    <name type="scientific">Cadophora malorum</name>
    <dbReference type="NCBI Taxonomy" id="108018"/>
    <lineage>
        <taxon>Eukaryota</taxon>
        <taxon>Fungi</taxon>
        <taxon>Dikarya</taxon>
        <taxon>Ascomycota</taxon>
        <taxon>Pezizomycotina</taxon>
        <taxon>Leotiomycetes</taxon>
        <taxon>Helotiales</taxon>
        <taxon>Ploettnerulaceae</taxon>
        <taxon>Cadophora</taxon>
    </lineage>
</organism>
<proteinExistence type="predicted"/>
<dbReference type="AlphaFoldDB" id="A0A8H7TDJ8"/>
<gene>
    <name evidence="1" type="ORF">IFR04_007301</name>
</gene>
<reference evidence="1" key="1">
    <citation type="submission" date="2021-02" db="EMBL/GenBank/DDBJ databases">
        <title>Genome sequence Cadophora malorum strain M34.</title>
        <authorList>
            <person name="Stefanovic E."/>
            <person name="Vu D."/>
            <person name="Scully C."/>
            <person name="Dijksterhuis J."/>
            <person name="Roader J."/>
            <person name="Houbraken J."/>
        </authorList>
    </citation>
    <scope>NUCLEOTIDE SEQUENCE</scope>
    <source>
        <strain evidence="1">M34</strain>
    </source>
</reference>
<evidence type="ECO:0000313" key="1">
    <source>
        <dbReference type="EMBL" id="KAG4419599.1"/>
    </source>
</evidence>
<accession>A0A8H7TDJ8</accession>
<evidence type="ECO:0000313" key="2">
    <source>
        <dbReference type="Proteomes" id="UP000664132"/>
    </source>
</evidence>
<dbReference type="Proteomes" id="UP000664132">
    <property type="component" value="Unassembled WGS sequence"/>
</dbReference>
<dbReference type="EMBL" id="JAFJYH010000102">
    <property type="protein sequence ID" value="KAG4419599.1"/>
    <property type="molecule type" value="Genomic_DNA"/>
</dbReference>
<dbReference type="OrthoDB" id="3563445at2759"/>
<name>A0A8H7TDJ8_9HELO</name>
<protein>
    <submittedName>
        <fullName evidence="1">Uncharacterized protein</fullName>
    </submittedName>
</protein>
<keyword evidence="2" id="KW-1185">Reference proteome</keyword>